<keyword evidence="3" id="KW-1185">Reference proteome</keyword>
<proteinExistence type="predicted"/>
<evidence type="ECO:0000313" key="2">
    <source>
        <dbReference type="EMBL" id="MBU3067829.1"/>
    </source>
</evidence>
<feature type="transmembrane region" description="Helical" evidence="1">
    <location>
        <begin position="6"/>
        <end position="26"/>
    </location>
</feature>
<dbReference type="Proteomes" id="UP000733379">
    <property type="component" value="Unassembled WGS sequence"/>
</dbReference>
<keyword evidence="1" id="KW-0472">Membrane</keyword>
<comment type="caution">
    <text evidence="2">The sequence shown here is derived from an EMBL/GenBank/DDBJ whole genome shotgun (WGS) entry which is preliminary data.</text>
</comment>
<evidence type="ECO:0000313" key="3">
    <source>
        <dbReference type="Proteomes" id="UP000733379"/>
    </source>
</evidence>
<dbReference type="InterPro" id="IPR013901">
    <property type="entry name" value="Anthrone_oxy"/>
</dbReference>
<reference evidence="2 3" key="1">
    <citation type="submission" date="2021-06" db="EMBL/GenBank/DDBJ databases">
        <title>Actinomycetes sequencing.</title>
        <authorList>
            <person name="Shan Q."/>
        </authorList>
    </citation>
    <scope>NUCLEOTIDE SEQUENCE [LARGE SCALE GENOMIC DNA]</scope>
    <source>
        <strain evidence="2 3">NEAU-G5</strain>
    </source>
</reference>
<keyword evidence="1" id="KW-1133">Transmembrane helix</keyword>
<accession>A0ABS6BF73</accession>
<gene>
    <name evidence="2" type="ORF">KO481_40740</name>
</gene>
<keyword evidence="1" id="KW-0812">Transmembrane</keyword>
<name>A0ABS6BF73_9NOCA</name>
<feature type="transmembrane region" description="Helical" evidence="1">
    <location>
        <begin position="55"/>
        <end position="76"/>
    </location>
</feature>
<dbReference type="RefSeq" id="WP_215923913.1">
    <property type="nucleotide sequence ID" value="NZ_JAHKNI010000026.1"/>
</dbReference>
<sequence length="153" mass="16798">MYRTLAFLAILSAAMLVGLMTTLLTVMRGLWNQQSEPDAARNFQDFLQHAGTNRVLSTLTIIPVISGVWMAFLHAPSSTAKVYALTGGGVFLLGFFIWTAIFNLPIYKAVAKWSLADATPADVRTQIRRFHISNIGRLTAALATSVLFFVATF</sequence>
<feature type="transmembrane region" description="Helical" evidence="1">
    <location>
        <begin position="82"/>
        <end position="104"/>
    </location>
</feature>
<dbReference type="Pfam" id="PF08592">
    <property type="entry name" value="Anthrone_oxy"/>
    <property type="match status" value="1"/>
</dbReference>
<evidence type="ECO:0000256" key="1">
    <source>
        <dbReference type="SAM" id="Phobius"/>
    </source>
</evidence>
<dbReference type="EMBL" id="JAHKNI010000026">
    <property type="protein sequence ID" value="MBU3067829.1"/>
    <property type="molecule type" value="Genomic_DNA"/>
</dbReference>
<protein>
    <submittedName>
        <fullName evidence="2">DUF1772 domain-containing protein</fullName>
    </submittedName>
</protein>
<feature type="transmembrane region" description="Helical" evidence="1">
    <location>
        <begin position="134"/>
        <end position="151"/>
    </location>
</feature>
<organism evidence="2 3">
    <name type="scientific">Nocardia albiluteola</name>
    <dbReference type="NCBI Taxonomy" id="2842303"/>
    <lineage>
        <taxon>Bacteria</taxon>
        <taxon>Bacillati</taxon>
        <taxon>Actinomycetota</taxon>
        <taxon>Actinomycetes</taxon>
        <taxon>Mycobacteriales</taxon>
        <taxon>Nocardiaceae</taxon>
        <taxon>Nocardia</taxon>
    </lineage>
</organism>